<dbReference type="Gene3D" id="3.40.50.800">
    <property type="entry name" value="Anticodon-binding domain"/>
    <property type="match status" value="1"/>
</dbReference>
<protein>
    <recommendedName>
        <fullName evidence="2">Anticodon-binding domain-containing protein</fullName>
    </recommendedName>
</protein>
<evidence type="ECO:0000259" key="2">
    <source>
        <dbReference type="Pfam" id="PF03129"/>
    </source>
</evidence>
<dbReference type="Pfam" id="PF03129">
    <property type="entry name" value="HGTP_anticodon"/>
    <property type="match status" value="1"/>
</dbReference>
<dbReference type="InterPro" id="IPR004154">
    <property type="entry name" value="Anticodon-bd"/>
</dbReference>
<name>A0A0G0I2U5_9BACT</name>
<sequence>AFRTAGVRTSVDLSAKKIGKKLSSASDAGTEYVLVVGSDEVASVYTGTSVVVSPPF</sequence>
<proteinExistence type="predicted"/>
<dbReference type="InterPro" id="IPR036621">
    <property type="entry name" value="Anticodon-bd_dom_sf"/>
</dbReference>
<reference evidence="3 4" key="1">
    <citation type="journal article" date="2015" name="Nature">
        <title>rRNA introns, odd ribosomes, and small enigmatic genomes across a large radiation of phyla.</title>
        <authorList>
            <person name="Brown C.T."/>
            <person name="Hug L.A."/>
            <person name="Thomas B.C."/>
            <person name="Sharon I."/>
            <person name="Castelle C.J."/>
            <person name="Singh A."/>
            <person name="Wilkins M.J."/>
            <person name="Williams K.H."/>
            <person name="Banfield J.F."/>
        </authorList>
    </citation>
    <scope>NUCLEOTIDE SEQUENCE [LARGE SCALE GENOMIC DNA]</scope>
</reference>
<accession>A0A0G0I2U5</accession>
<keyword evidence="1" id="KW-0030">Aminoacyl-tRNA synthetase</keyword>
<dbReference type="GO" id="GO:0004812">
    <property type="term" value="F:aminoacyl-tRNA ligase activity"/>
    <property type="evidence" value="ECO:0007669"/>
    <property type="project" value="UniProtKB-KW"/>
</dbReference>
<dbReference type="EMBL" id="LBSA01000005">
    <property type="protein sequence ID" value="KKQ10436.1"/>
    <property type="molecule type" value="Genomic_DNA"/>
</dbReference>
<organism evidence="3 4">
    <name type="scientific">Candidatus Daviesbacteria bacterium GW2011_GWB1_36_5</name>
    <dbReference type="NCBI Taxonomy" id="1618426"/>
    <lineage>
        <taxon>Bacteria</taxon>
        <taxon>Candidatus Daviesiibacteriota</taxon>
    </lineage>
</organism>
<dbReference type="SUPFAM" id="SSF52954">
    <property type="entry name" value="Class II aaRS ABD-related"/>
    <property type="match status" value="1"/>
</dbReference>
<evidence type="ECO:0000313" key="3">
    <source>
        <dbReference type="EMBL" id="KKQ10436.1"/>
    </source>
</evidence>
<dbReference type="Proteomes" id="UP000034492">
    <property type="component" value="Unassembled WGS sequence"/>
</dbReference>
<evidence type="ECO:0000256" key="1">
    <source>
        <dbReference type="ARBA" id="ARBA00023146"/>
    </source>
</evidence>
<feature type="non-terminal residue" evidence="3">
    <location>
        <position position="1"/>
    </location>
</feature>
<dbReference type="AlphaFoldDB" id="A0A0G0I2U5"/>
<keyword evidence="1" id="KW-0436">Ligase</keyword>
<dbReference type="GO" id="GO:0006418">
    <property type="term" value="P:tRNA aminoacylation for protein translation"/>
    <property type="evidence" value="ECO:0007669"/>
    <property type="project" value="UniProtKB-ARBA"/>
</dbReference>
<gene>
    <name evidence="3" type="ORF">US19_C0005G0048</name>
</gene>
<evidence type="ECO:0000313" key="4">
    <source>
        <dbReference type="Proteomes" id="UP000034492"/>
    </source>
</evidence>
<feature type="domain" description="Anticodon-binding" evidence="2">
    <location>
        <begin position="2"/>
        <end position="42"/>
    </location>
</feature>
<comment type="caution">
    <text evidence="3">The sequence shown here is derived from an EMBL/GenBank/DDBJ whole genome shotgun (WGS) entry which is preliminary data.</text>
</comment>